<dbReference type="InterPro" id="IPR001971">
    <property type="entry name" value="Ribosomal_uS11"/>
</dbReference>
<dbReference type="GO" id="GO:0003735">
    <property type="term" value="F:structural constituent of ribosome"/>
    <property type="evidence" value="ECO:0007669"/>
    <property type="project" value="InterPro"/>
</dbReference>
<dbReference type="GO" id="GO:1990904">
    <property type="term" value="C:ribonucleoprotein complex"/>
    <property type="evidence" value="ECO:0007669"/>
    <property type="project" value="UniProtKB-KW"/>
</dbReference>
<dbReference type="VEuPathDB" id="VectorBase:CPIJ001167"/>
<reference evidence="5" key="2">
    <citation type="submission" date="2021-02" db="UniProtKB">
        <authorList>
            <consortium name="EnsemblMetazoa"/>
        </authorList>
    </citation>
    <scope>IDENTIFICATION</scope>
    <source>
        <strain evidence="5">JHB</strain>
    </source>
</reference>
<keyword evidence="6" id="KW-1185">Reference proteome</keyword>
<keyword evidence="3" id="KW-0687">Ribonucleoprotein</keyword>
<organism>
    <name type="scientific">Culex quinquefasciatus</name>
    <name type="common">Southern house mosquito</name>
    <name type="synonym">Culex pungens</name>
    <dbReference type="NCBI Taxonomy" id="7176"/>
    <lineage>
        <taxon>Eukaryota</taxon>
        <taxon>Metazoa</taxon>
        <taxon>Ecdysozoa</taxon>
        <taxon>Arthropoda</taxon>
        <taxon>Hexapoda</taxon>
        <taxon>Insecta</taxon>
        <taxon>Pterygota</taxon>
        <taxon>Neoptera</taxon>
        <taxon>Endopterygota</taxon>
        <taxon>Diptera</taxon>
        <taxon>Nematocera</taxon>
        <taxon>Culicoidea</taxon>
        <taxon>Culicidae</taxon>
        <taxon>Culicinae</taxon>
        <taxon>Culicini</taxon>
        <taxon>Culex</taxon>
        <taxon>Culex</taxon>
    </lineage>
</organism>
<evidence type="ECO:0000256" key="2">
    <source>
        <dbReference type="ARBA" id="ARBA00022980"/>
    </source>
</evidence>
<dbReference type="VEuPathDB" id="VectorBase:CQUJHB009192"/>
<dbReference type="EnsemblMetazoa" id="CPIJ001167-RA">
    <property type="protein sequence ID" value="CPIJ001167-PA"/>
    <property type="gene ID" value="CPIJ001167"/>
</dbReference>
<dbReference type="OMA" id="THRKEGR"/>
<dbReference type="EMBL" id="DS231826">
    <property type="protein sequence ID" value="EDS28679.1"/>
    <property type="molecule type" value="Genomic_DNA"/>
</dbReference>
<dbReference type="Proteomes" id="UP000002320">
    <property type="component" value="Unassembled WGS sequence"/>
</dbReference>
<keyword evidence="2 4" id="KW-0689">Ribosomal protein</keyword>
<dbReference type="OrthoDB" id="1677536at2759"/>
<evidence type="ECO:0000256" key="3">
    <source>
        <dbReference type="ARBA" id="ARBA00023274"/>
    </source>
</evidence>
<dbReference type="SUPFAM" id="SSF53137">
    <property type="entry name" value="Translational machinery components"/>
    <property type="match status" value="1"/>
</dbReference>
<name>B0W2D3_CULQU</name>
<dbReference type="InParanoid" id="B0W2D3"/>
<dbReference type="KEGG" id="cqu:CpipJ_CPIJ001167"/>
<evidence type="ECO:0000313" key="6">
    <source>
        <dbReference type="Proteomes" id="UP000002320"/>
    </source>
</evidence>
<protein>
    <submittedName>
        <fullName evidence="4 5">40S ribosomal protein S14</fullName>
    </submittedName>
</protein>
<dbReference type="HOGENOM" id="CLU_072439_6_2_1"/>
<dbReference type="PANTHER" id="PTHR11759">
    <property type="entry name" value="40S RIBOSOMAL PROTEIN S14/30S RIBOSOMAL PROTEIN S11"/>
    <property type="match status" value="1"/>
</dbReference>
<evidence type="ECO:0000313" key="5">
    <source>
        <dbReference type="EnsemblMetazoa" id="CPIJ001167-PA"/>
    </source>
</evidence>
<dbReference type="InterPro" id="IPR036967">
    <property type="entry name" value="Ribosomal_uS11_sf"/>
</dbReference>
<dbReference type="eggNOG" id="KOG0407">
    <property type="taxonomic scope" value="Eukaryota"/>
</dbReference>
<reference evidence="4" key="1">
    <citation type="submission" date="2007-03" db="EMBL/GenBank/DDBJ databases">
        <title>Annotation of Culex pipiens quinquefasciatus.</title>
        <authorList>
            <consortium name="The Broad Institute Genome Sequencing Platform"/>
            <person name="Atkinson P.W."/>
            <person name="Hemingway J."/>
            <person name="Christensen B.M."/>
            <person name="Higgs S."/>
            <person name="Kodira C."/>
            <person name="Hannick L."/>
            <person name="Megy K."/>
            <person name="O'Leary S."/>
            <person name="Pearson M."/>
            <person name="Haas B.J."/>
            <person name="Mauceli E."/>
            <person name="Wortman J.R."/>
            <person name="Lee N.H."/>
            <person name="Guigo R."/>
            <person name="Stanke M."/>
            <person name="Alvarado L."/>
            <person name="Amedeo P."/>
            <person name="Antoine C.H."/>
            <person name="Arensburger P."/>
            <person name="Bidwell S.L."/>
            <person name="Crawford M."/>
            <person name="Camaro F."/>
            <person name="Devon K."/>
            <person name="Engels R."/>
            <person name="Hammond M."/>
            <person name="Howarth C."/>
            <person name="Koehrsen M."/>
            <person name="Lawson D."/>
            <person name="Montgomery P."/>
            <person name="Nene V."/>
            <person name="Nusbaum C."/>
            <person name="Puiu D."/>
            <person name="Romero-Severson J."/>
            <person name="Severson D.W."/>
            <person name="Shumway M."/>
            <person name="Sisk P."/>
            <person name="Stolte C."/>
            <person name="Zeng Q."/>
            <person name="Eisenstadt E."/>
            <person name="Fraser-Liggett C."/>
            <person name="Strausberg R."/>
            <person name="Galagan J."/>
            <person name="Birren B."/>
            <person name="Collins F.H."/>
        </authorList>
    </citation>
    <scope>NUCLEOTIDE SEQUENCE [LARGE SCALE GENOMIC DNA]</scope>
    <source>
        <strain evidence="4">JHB</strain>
    </source>
</reference>
<comment type="similarity">
    <text evidence="1">Belongs to the universal ribosomal protein uS11 family.</text>
</comment>
<evidence type="ECO:0000256" key="1">
    <source>
        <dbReference type="ARBA" id="ARBA00006194"/>
    </source>
</evidence>
<gene>
    <name evidence="5" type="primary">6032193</name>
    <name evidence="4" type="ORF">CpipJ_CPIJ001167</name>
</gene>
<dbReference type="GO" id="GO:0006412">
    <property type="term" value="P:translation"/>
    <property type="evidence" value="ECO:0007669"/>
    <property type="project" value="InterPro"/>
</dbReference>
<dbReference type="Gene3D" id="3.30.420.80">
    <property type="entry name" value="Ribosomal protein S11"/>
    <property type="match status" value="1"/>
</dbReference>
<dbReference type="AlphaFoldDB" id="B0W2D3"/>
<proteinExistence type="inferred from homology"/>
<dbReference type="STRING" id="7176.B0W2D3"/>
<accession>B0W2D3</accession>
<sequence>MVVAGVDHWNWPPPGLEWPEAPGMFRWGDIFQTEVQVFSDEIVFGVAYVYASIKYTFVHVTDLLGKLALRCYVVALYVGGKCKSLGITSLHMKLRAAGGTCTKTPGPGAQSVLGALARSSMNIVKIINIL</sequence>
<dbReference type="GO" id="GO:0005840">
    <property type="term" value="C:ribosome"/>
    <property type="evidence" value="ECO:0007669"/>
    <property type="project" value="UniProtKB-KW"/>
</dbReference>
<evidence type="ECO:0000313" key="4">
    <source>
        <dbReference type="EMBL" id="EDS28679.1"/>
    </source>
</evidence>